<dbReference type="SMART" id="SM00650">
    <property type="entry name" value="rADc"/>
    <property type="match status" value="1"/>
</dbReference>
<dbReference type="Gene3D" id="1.10.8.100">
    <property type="entry name" value="Ribosomal RNA adenine dimethylase-like, domain 2"/>
    <property type="match status" value="1"/>
</dbReference>
<comment type="subcellular location">
    <subcellularLocation>
        <location evidence="7">Cytoplasm</location>
    </subcellularLocation>
</comment>
<name>A0A1G5Q9F2_9GAMM</name>
<dbReference type="InterPro" id="IPR029063">
    <property type="entry name" value="SAM-dependent_MTases_sf"/>
</dbReference>
<dbReference type="InterPro" id="IPR020596">
    <property type="entry name" value="rRNA_Ade_Mease_Trfase_CS"/>
</dbReference>
<feature type="binding site" evidence="7 8">
    <location>
        <position position="83"/>
    </location>
    <ligand>
        <name>S-adenosyl-L-methionine</name>
        <dbReference type="ChEBI" id="CHEBI:59789"/>
    </ligand>
</feature>
<evidence type="ECO:0000259" key="9">
    <source>
        <dbReference type="SMART" id="SM00650"/>
    </source>
</evidence>
<protein>
    <recommendedName>
        <fullName evidence="7">Ribosomal RNA small subunit methyltransferase A</fullName>
        <ecNumber evidence="7">2.1.1.182</ecNumber>
    </recommendedName>
    <alternativeName>
        <fullName evidence="7">16S rRNA (adenine(1518)-N(6)/adenine(1519)-N(6))-dimethyltransferase</fullName>
    </alternativeName>
    <alternativeName>
        <fullName evidence="7">16S rRNA dimethyladenosine transferase</fullName>
    </alternativeName>
    <alternativeName>
        <fullName evidence="7">16S rRNA dimethylase</fullName>
    </alternativeName>
    <alternativeName>
        <fullName evidence="7">S-adenosylmethionine-6-N', N'-adenosyl(rRNA) dimethyltransferase</fullName>
    </alternativeName>
</protein>
<dbReference type="PANTHER" id="PTHR11727">
    <property type="entry name" value="DIMETHYLADENOSINE TRANSFERASE"/>
    <property type="match status" value="1"/>
</dbReference>
<evidence type="ECO:0000256" key="3">
    <source>
        <dbReference type="ARBA" id="ARBA00022603"/>
    </source>
</evidence>
<keyword evidence="5 7" id="KW-0949">S-adenosyl-L-methionine</keyword>
<comment type="similarity">
    <text evidence="7">Belongs to the class I-like SAM-binding methyltransferase superfamily. rRNA adenine N(6)-methyltransferase family. RsmA subfamily.</text>
</comment>
<dbReference type="Pfam" id="PF00398">
    <property type="entry name" value="RrnaAD"/>
    <property type="match status" value="1"/>
</dbReference>
<keyword evidence="6 7" id="KW-0694">RNA-binding</keyword>
<feature type="domain" description="Ribosomal RNA adenine methylase transferase N-terminal" evidence="9">
    <location>
        <begin position="19"/>
        <end position="188"/>
    </location>
</feature>
<dbReference type="InterPro" id="IPR020598">
    <property type="entry name" value="rRNA_Ade_methylase_Trfase_N"/>
</dbReference>
<dbReference type="AlphaFoldDB" id="A0A1G5Q9F2"/>
<dbReference type="GO" id="GO:0052908">
    <property type="term" value="F:16S rRNA (adenine(1518)-N(6)/adenine(1519)-N(6))-dimethyltransferase activity"/>
    <property type="evidence" value="ECO:0007669"/>
    <property type="project" value="UniProtKB-EC"/>
</dbReference>
<keyword evidence="1 7" id="KW-0963">Cytoplasm</keyword>
<proteinExistence type="inferred from homology"/>
<evidence type="ECO:0000256" key="4">
    <source>
        <dbReference type="ARBA" id="ARBA00022679"/>
    </source>
</evidence>
<keyword evidence="4 7" id="KW-0808">Transferase</keyword>
<evidence type="ECO:0000256" key="5">
    <source>
        <dbReference type="ARBA" id="ARBA00022691"/>
    </source>
</evidence>
<comment type="catalytic activity">
    <reaction evidence="7">
        <text>adenosine(1518)/adenosine(1519) in 16S rRNA + 4 S-adenosyl-L-methionine = N(6)-dimethyladenosine(1518)/N(6)-dimethyladenosine(1519) in 16S rRNA + 4 S-adenosyl-L-homocysteine + 4 H(+)</text>
        <dbReference type="Rhea" id="RHEA:19609"/>
        <dbReference type="Rhea" id="RHEA-COMP:10232"/>
        <dbReference type="Rhea" id="RHEA-COMP:10233"/>
        <dbReference type="ChEBI" id="CHEBI:15378"/>
        <dbReference type="ChEBI" id="CHEBI:57856"/>
        <dbReference type="ChEBI" id="CHEBI:59789"/>
        <dbReference type="ChEBI" id="CHEBI:74411"/>
        <dbReference type="ChEBI" id="CHEBI:74493"/>
        <dbReference type="EC" id="2.1.1.182"/>
    </reaction>
</comment>
<evidence type="ECO:0000256" key="2">
    <source>
        <dbReference type="ARBA" id="ARBA00022552"/>
    </source>
</evidence>
<feature type="binding site" evidence="7 8">
    <location>
        <position position="39"/>
    </location>
    <ligand>
        <name>S-adenosyl-L-methionine</name>
        <dbReference type="ChEBI" id="CHEBI:59789"/>
    </ligand>
</feature>
<dbReference type="RefSeq" id="WP_092995225.1">
    <property type="nucleotide sequence ID" value="NZ_FMWD01000004.1"/>
</dbReference>
<evidence type="ECO:0000256" key="1">
    <source>
        <dbReference type="ARBA" id="ARBA00022490"/>
    </source>
</evidence>
<accession>A0A1G5Q9F2</accession>
<evidence type="ECO:0000313" key="10">
    <source>
        <dbReference type="EMBL" id="SCZ58317.1"/>
    </source>
</evidence>
<evidence type="ECO:0000256" key="7">
    <source>
        <dbReference type="HAMAP-Rule" id="MF_00607"/>
    </source>
</evidence>
<dbReference type="EMBL" id="FMWD01000004">
    <property type="protein sequence ID" value="SCZ58317.1"/>
    <property type="molecule type" value="Genomic_DNA"/>
</dbReference>
<gene>
    <name evidence="7" type="primary">rsmA</name>
    <name evidence="7" type="synonym">ksgA</name>
    <name evidence="10" type="ORF">SAMN03097708_01662</name>
</gene>
<dbReference type="GO" id="GO:0005829">
    <property type="term" value="C:cytosol"/>
    <property type="evidence" value="ECO:0007669"/>
    <property type="project" value="TreeGrafter"/>
</dbReference>
<dbReference type="HAMAP" id="MF_00607">
    <property type="entry name" value="16SrRNA_methyltr_A"/>
    <property type="match status" value="1"/>
</dbReference>
<dbReference type="FunFam" id="1.10.8.100:FF:000001">
    <property type="entry name" value="Ribosomal RNA small subunit methyltransferase A"/>
    <property type="match status" value="1"/>
</dbReference>
<dbReference type="NCBIfam" id="TIGR00755">
    <property type="entry name" value="ksgA"/>
    <property type="match status" value="1"/>
</dbReference>
<feature type="binding site" evidence="7 8">
    <location>
        <position position="14"/>
    </location>
    <ligand>
        <name>S-adenosyl-L-methionine</name>
        <dbReference type="ChEBI" id="CHEBI:59789"/>
    </ligand>
</feature>
<dbReference type="STRING" id="415747.SAMN03097708_01662"/>
<organism evidence="10 11">
    <name type="scientific">Thiohalomonas denitrificans</name>
    <dbReference type="NCBI Taxonomy" id="415747"/>
    <lineage>
        <taxon>Bacteria</taxon>
        <taxon>Pseudomonadati</taxon>
        <taxon>Pseudomonadota</taxon>
        <taxon>Gammaproteobacteria</taxon>
        <taxon>Thiohalomonadales</taxon>
        <taxon>Thiohalomonadaceae</taxon>
        <taxon>Thiohalomonas</taxon>
    </lineage>
</organism>
<dbReference type="PROSITE" id="PS01131">
    <property type="entry name" value="RRNA_A_DIMETH"/>
    <property type="match status" value="1"/>
</dbReference>
<reference evidence="10 11" key="1">
    <citation type="submission" date="2016-10" db="EMBL/GenBank/DDBJ databases">
        <authorList>
            <person name="de Groot N.N."/>
        </authorList>
    </citation>
    <scope>NUCLEOTIDE SEQUENCE [LARGE SCALE GENOMIC DNA]</scope>
    <source>
        <strain evidence="10 11">HLD2</strain>
    </source>
</reference>
<dbReference type="OrthoDB" id="9814755at2"/>
<dbReference type="Gene3D" id="3.40.50.150">
    <property type="entry name" value="Vaccinia Virus protein VP39"/>
    <property type="match status" value="1"/>
</dbReference>
<sequence>MNHRPRKRFGQNFLHDPSVIDRIVHAVNPRPGQQLVEIGPGLGALTGPLLQATGEMHAVELDRDLVPKLAERYGDRLHLHSADALKFDFGQLAGEERLRIVGNLPYNISTPLIFHLLVQAEYVQDMHFMLQKEVVDRLAASPGGRDYGRLSVMVQQHCRVEHLFNVSPGAFHPPPKVHSAIVRLLPYETPPVPVARPALFARIVARAFSQRRKTLRNTLKGELDAETIQACGIDPTRRAETLSVEEFGRLAAAAAAAEQD</sequence>
<keyword evidence="2 7" id="KW-0698">rRNA processing</keyword>
<evidence type="ECO:0000256" key="6">
    <source>
        <dbReference type="ARBA" id="ARBA00022884"/>
    </source>
</evidence>
<keyword evidence="11" id="KW-1185">Reference proteome</keyword>
<feature type="binding site" evidence="7 8">
    <location>
        <position position="12"/>
    </location>
    <ligand>
        <name>S-adenosyl-L-methionine</name>
        <dbReference type="ChEBI" id="CHEBI:59789"/>
    </ligand>
</feature>
<dbReference type="Proteomes" id="UP000199648">
    <property type="component" value="Unassembled WGS sequence"/>
</dbReference>
<dbReference type="EC" id="2.1.1.182" evidence="7"/>
<feature type="binding site" evidence="7 8">
    <location>
        <position position="103"/>
    </location>
    <ligand>
        <name>S-adenosyl-L-methionine</name>
        <dbReference type="ChEBI" id="CHEBI:59789"/>
    </ligand>
</feature>
<feature type="binding site" evidence="7 8">
    <location>
        <position position="60"/>
    </location>
    <ligand>
        <name>S-adenosyl-L-methionine</name>
        <dbReference type="ChEBI" id="CHEBI:59789"/>
    </ligand>
</feature>
<dbReference type="PANTHER" id="PTHR11727:SF7">
    <property type="entry name" value="DIMETHYLADENOSINE TRANSFERASE-RELATED"/>
    <property type="match status" value="1"/>
</dbReference>
<dbReference type="InterPro" id="IPR001737">
    <property type="entry name" value="KsgA/Erm"/>
</dbReference>
<dbReference type="SUPFAM" id="SSF53335">
    <property type="entry name" value="S-adenosyl-L-methionine-dependent methyltransferases"/>
    <property type="match status" value="1"/>
</dbReference>
<evidence type="ECO:0000313" key="11">
    <source>
        <dbReference type="Proteomes" id="UP000199648"/>
    </source>
</evidence>
<keyword evidence="3 7" id="KW-0489">Methyltransferase</keyword>
<dbReference type="GO" id="GO:0003723">
    <property type="term" value="F:RNA binding"/>
    <property type="evidence" value="ECO:0007669"/>
    <property type="project" value="UniProtKB-UniRule"/>
</dbReference>
<dbReference type="InterPro" id="IPR023165">
    <property type="entry name" value="rRNA_Ade_diMease-like_C"/>
</dbReference>
<dbReference type="InterPro" id="IPR011530">
    <property type="entry name" value="rRNA_adenine_dimethylase"/>
</dbReference>
<evidence type="ECO:0000256" key="8">
    <source>
        <dbReference type="PROSITE-ProRule" id="PRU01026"/>
    </source>
</evidence>
<comment type="function">
    <text evidence="7">Specifically dimethylates two adjacent adenosines (A1518 and A1519) in the loop of a conserved hairpin near the 3'-end of 16S rRNA in the 30S particle. May play a critical role in biogenesis of 30S subunits.</text>
</comment>
<dbReference type="PROSITE" id="PS51689">
    <property type="entry name" value="SAM_RNA_A_N6_MT"/>
    <property type="match status" value="1"/>
</dbReference>